<feature type="region of interest" description="Disordered" evidence="1">
    <location>
        <begin position="1"/>
        <end position="23"/>
    </location>
</feature>
<name>A0AAD7DTK9_9AGAR</name>
<feature type="region of interest" description="Disordered" evidence="1">
    <location>
        <begin position="167"/>
        <end position="194"/>
    </location>
</feature>
<proteinExistence type="predicted"/>
<evidence type="ECO:0000313" key="3">
    <source>
        <dbReference type="Proteomes" id="UP001215598"/>
    </source>
</evidence>
<dbReference type="Proteomes" id="UP001215598">
    <property type="component" value="Unassembled WGS sequence"/>
</dbReference>
<gene>
    <name evidence="2" type="ORF">B0H16DRAFT_1749439</name>
</gene>
<evidence type="ECO:0000313" key="2">
    <source>
        <dbReference type="EMBL" id="KAJ7699406.1"/>
    </source>
</evidence>
<sequence length="316" mass="35494">MNHKKRPQTPTNQTAEARGLKQQRLTAVEEVEQIRDAGLRREADRAILRRRRPLSVAEEVQAIQDAAIEELKKRHDAELAKAAKEALTKVALPASQEDLLEKGERFVNMDFAFWDNIRASLSPDRFPFSLDEDVLPKLLKDHVSLETQSEALAEHLLESFKAGKGDPFDLLDTAPRSTSPGGSDSSDEWDPNSKLPYMPRLKVDKRIANALVMVAAPIGRLQKDLRAHDQEVIQERYRPWPSAREAMAQVTAEIVAVGAERKLTEREEIGPAPLGFSYVQFNDQIYLARDDGDESMVYVAEADSVIICQIPTVIFT</sequence>
<protein>
    <submittedName>
        <fullName evidence="2">Uncharacterized protein</fullName>
    </submittedName>
</protein>
<reference evidence="2" key="1">
    <citation type="submission" date="2023-03" db="EMBL/GenBank/DDBJ databases">
        <title>Massive genome expansion in bonnet fungi (Mycena s.s.) driven by repeated elements and novel gene families across ecological guilds.</title>
        <authorList>
            <consortium name="Lawrence Berkeley National Laboratory"/>
            <person name="Harder C.B."/>
            <person name="Miyauchi S."/>
            <person name="Viragh M."/>
            <person name="Kuo A."/>
            <person name="Thoen E."/>
            <person name="Andreopoulos B."/>
            <person name="Lu D."/>
            <person name="Skrede I."/>
            <person name="Drula E."/>
            <person name="Henrissat B."/>
            <person name="Morin E."/>
            <person name="Kohler A."/>
            <person name="Barry K."/>
            <person name="LaButti K."/>
            <person name="Morin E."/>
            <person name="Salamov A."/>
            <person name="Lipzen A."/>
            <person name="Mereny Z."/>
            <person name="Hegedus B."/>
            <person name="Baldrian P."/>
            <person name="Stursova M."/>
            <person name="Weitz H."/>
            <person name="Taylor A."/>
            <person name="Grigoriev I.V."/>
            <person name="Nagy L.G."/>
            <person name="Martin F."/>
            <person name="Kauserud H."/>
        </authorList>
    </citation>
    <scope>NUCLEOTIDE SEQUENCE</scope>
    <source>
        <strain evidence="2">CBHHK182m</strain>
    </source>
</reference>
<feature type="compositionally biased region" description="Polar residues" evidence="1">
    <location>
        <begin position="175"/>
        <end position="184"/>
    </location>
</feature>
<comment type="caution">
    <text evidence="2">The sequence shown here is derived from an EMBL/GenBank/DDBJ whole genome shotgun (WGS) entry which is preliminary data.</text>
</comment>
<dbReference type="EMBL" id="JARKIB010000574">
    <property type="protein sequence ID" value="KAJ7699406.1"/>
    <property type="molecule type" value="Genomic_DNA"/>
</dbReference>
<accession>A0AAD7DTK9</accession>
<evidence type="ECO:0000256" key="1">
    <source>
        <dbReference type="SAM" id="MobiDB-lite"/>
    </source>
</evidence>
<keyword evidence="3" id="KW-1185">Reference proteome</keyword>
<organism evidence="2 3">
    <name type="scientific">Mycena metata</name>
    <dbReference type="NCBI Taxonomy" id="1033252"/>
    <lineage>
        <taxon>Eukaryota</taxon>
        <taxon>Fungi</taxon>
        <taxon>Dikarya</taxon>
        <taxon>Basidiomycota</taxon>
        <taxon>Agaricomycotina</taxon>
        <taxon>Agaricomycetes</taxon>
        <taxon>Agaricomycetidae</taxon>
        <taxon>Agaricales</taxon>
        <taxon>Marasmiineae</taxon>
        <taxon>Mycenaceae</taxon>
        <taxon>Mycena</taxon>
    </lineage>
</organism>
<dbReference type="AlphaFoldDB" id="A0AAD7DTK9"/>